<dbReference type="EMBL" id="QKWP01000236">
    <property type="protein sequence ID" value="RIB23970.1"/>
    <property type="molecule type" value="Genomic_DNA"/>
</dbReference>
<proteinExistence type="predicted"/>
<organism evidence="1 2">
    <name type="scientific">Gigaspora rosea</name>
    <dbReference type="NCBI Taxonomy" id="44941"/>
    <lineage>
        <taxon>Eukaryota</taxon>
        <taxon>Fungi</taxon>
        <taxon>Fungi incertae sedis</taxon>
        <taxon>Mucoromycota</taxon>
        <taxon>Glomeromycotina</taxon>
        <taxon>Glomeromycetes</taxon>
        <taxon>Diversisporales</taxon>
        <taxon>Gigasporaceae</taxon>
        <taxon>Gigaspora</taxon>
    </lineage>
</organism>
<sequence length="302" mass="35759">MACKNINFFVCNKPLDKFYFYVRASKNFHVRNIRRRYVSSETYVCQVQLEPSGCTTITYYDYIKDTRHYDNTINTKLLNISTGNQPNLTPDYFDINNNRSILRGQWIALEFSIVIMKYYDDPTIVGMLLSEVGGLHSLLVTVLVFLFGASKLSPWNCCQKYSLYIPIRRFTKMYFAEEYINKNKLKFKFGIPLSSSENSKENQEIYDLKNRLDDLENLLRNFYLDNDFLKSVENKRKKIIDEEKAENNVDDEENAENIVDDEENAKKKIMILNKNIICKYSKELIYKNLVIYTTICVYNYKY</sequence>
<gene>
    <name evidence="1" type="ORF">C2G38_2139467</name>
</gene>
<protein>
    <submittedName>
        <fullName evidence="1">Uncharacterized protein</fullName>
    </submittedName>
</protein>
<dbReference type="Proteomes" id="UP000266673">
    <property type="component" value="Unassembled WGS sequence"/>
</dbReference>
<reference evidence="1 2" key="1">
    <citation type="submission" date="2018-06" db="EMBL/GenBank/DDBJ databases">
        <title>Comparative genomics reveals the genomic features of Rhizophagus irregularis, R. cerebriforme, R. diaphanum and Gigaspora rosea, and their symbiotic lifestyle signature.</title>
        <authorList>
            <person name="Morin E."/>
            <person name="San Clemente H."/>
            <person name="Chen E.C.H."/>
            <person name="De La Providencia I."/>
            <person name="Hainaut M."/>
            <person name="Kuo A."/>
            <person name="Kohler A."/>
            <person name="Murat C."/>
            <person name="Tang N."/>
            <person name="Roy S."/>
            <person name="Loubradou J."/>
            <person name="Henrissat B."/>
            <person name="Grigoriev I.V."/>
            <person name="Corradi N."/>
            <person name="Roux C."/>
            <person name="Martin F.M."/>
        </authorList>
    </citation>
    <scope>NUCLEOTIDE SEQUENCE [LARGE SCALE GENOMIC DNA]</scope>
    <source>
        <strain evidence="1 2">DAOM 194757</strain>
    </source>
</reference>
<evidence type="ECO:0000313" key="1">
    <source>
        <dbReference type="EMBL" id="RIB23970.1"/>
    </source>
</evidence>
<keyword evidence="2" id="KW-1185">Reference proteome</keyword>
<name>A0A397VN99_9GLOM</name>
<evidence type="ECO:0000313" key="2">
    <source>
        <dbReference type="Proteomes" id="UP000266673"/>
    </source>
</evidence>
<dbReference type="OrthoDB" id="2403806at2759"/>
<accession>A0A397VN99</accession>
<dbReference type="AlphaFoldDB" id="A0A397VN99"/>
<comment type="caution">
    <text evidence="1">The sequence shown here is derived from an EMBL/GenBank/DDBJ whole genome shotgun (WGS) entry which is preliminary data.</text>
</comment>